<dbReference type="Proteomes" id="UP000199048">
    <property type="component" value="Unassembled WGS sequence"/>
</dbReference>
<protein>
    <submittedName>
        <fullName evidence="1">Uncharacterized protein</fullName>
    </submittedName>
</protein>
<dbReference type="STRING" id="582667.SAMN05192568_10788"/>
<accession>A0A1I4UUJ0</accession>
<evidence type="ECO:0000313" key="1">
    <source>
        <dbReference type="EMBL" id="SFM92667.1"/>
    </source>
</evidence>
<dbReference type="AlphaFoldDB" id="A0A1I4UUJ0"/>
<dbReference type="OrthoDB" id="8020123at2"/>
<proteinExistence type="predicted"/>
<reference evidence="2" key="1">
    <citation type="submission" date="2016-10" db="EMBL/GenBank/DDBJ databases">
        <authorList>
            <person name="Varghese N."/>
            <person name="Submissions S."/>
        </authorList>
    </citation>
    <scope>NUCLEOTIDE SEQUENCE [LARGE SCALE GENOMIC DNA]</scope>
    <source>
        <strain evidence="2">BL36</strain>
    </source>
</reference>
<name>A0A1I4UUJ0_9HYPH</name>
<evidence type="ECO:0000313" key="2">
    <source>
        <dbReference type="Proteomes" id="UP000199048"/>
    </source>
</evidence>
<keyword evidence="2" id="KW-1185">Reference proteome</keyword>
<dbReference type="EMBL" id="FOTK01000078">
    <property type="protein sequence ID" value="SFM92667.1"/>
    <property type="molecule type" value="Genomic_DNA"/>
</dbReference>
<sequence length="84" mass="9143">MTYTVEQLAPGSYDVLLDGVVIAGLVRSVHRSGPSDTWQVELLDEMPATERPAPFANQRHVFKSRPAALEWLGIQEPATAEPAG</sequence>
<organism evidence="1 2">
    <name type="scientific">Methylobacterium pseudosasicola</name>
    <dbReference type="NCBI Taxonomy" id="582667"/>
    <lineage>
        <taxon>Bacteria</taxon>
        <taxon>Pseudomonadati</taxon>
        <taxon>Pseudomonadota</taxon>
        <taxon>Alphaproteobacteria</taxon>
        <taxon>Hyphomicrobiales</taxon>
        <taxon>Methylobacteriaceae</taxon>
        <taxon>Methylobacterium</taxon>
    </lineage>
</organism>
<gene>
    <name evidence="1" type="ORF">SAMN05192568_10788</name>
</gene>
<dbReference type="RefSeq" id="WP_092047150.1">
    <property type="nucleotide sequence ID" value="NZ_FOTK01000078.1"/>
</dbReference>